<proteinExistence type="predicted"/>
<name>A0A3P6TNC7_ANISI</name>
<evidence type="ECO:0000256" key="1">
    <source>
        <dbReference type="SAM" id="MobiDB-lite"/>
    </source>
</evidence>
<accession>A0A3P6TNC7</accession>
<keyword evidence="3" id="KW-1185">Reference proteome</keyword>
<protein>
    <submittedName>
        <fullName evidence="2">Uncharacterized protein</fullName>
    </submittedName>
</protein>
<evidence type="ECO:0000313" key="3">
    <source>
        <dbReference type="Proteomes" id="UP000267096"/>
    </source>
</evidence>
<reference evidence="2 3" key="1">
    <citation type="submission" date="2018-11" db="EMBL/GenBank/DDBJ databases">
        <authorList>
            <consortium name="Pathogen Informatics"/>
        </authorList>
    </citation>
    <scope>NUCLEOTIDE SEQUENCE [LARGE SCALE GENOMIC DNA]</scope>
</reference>
<dbReference type="EMBL" id="UYRR01036599">
    <property type="protein sequence ID" value="VDK67498.1"/>
    <property type="molecule type" value="Genomic_DNA"/>
</dbReference>
<organism evidence="2 3">
    <name type="scientific">Anisakis simplex</name>
    <name type="common">Herring worm</name>
    <dbReference type="NCBI Taxonomy" id="6269"/>
    <lineage>
        <taxon>Eukaryota</taxon>
        <taxon>Metazoa</taxon>
        <taxon>Ecdysozoa</taxon>
        <taxon>Nematoda</taxon>
        <taxon>Chromadorea</taxon>
        <taxon>Rhabditida</taxon>
        <taxon>Spirurina</taxon>
        <taxon>Ascaridomorpha</taxon>
        <taxon>Ascaridoidea</taxon>
        <taxon>Anisakidae</taxon>
        <taxon>Anisakis</taxon>
        <taxon>Anisakis simplex complex</taxon>
    </lineage>
</organism>
<gene>
    <name evidence="2" type="ORF">ASIM_LOCUS19088</name>
</gene>
<feature type="region of interest" description="Disordered" evidence="1">
    <location>
        <begin position="184"/>
        <end position="214"/>
    </location>
</feature>
<dbReference type="Proteomes" id="UP000267096">
    <property type="component" value="Unassembled WGS sequence"/>
</dbReference>
<evidence type="ECO:0000313" key="2">
    <source>
        <dbReference type="EMBL" id="VDK67498.1"/>
    </source>
</evidence>
<dbReference type="AlphaFoldDB" id="A0A3P6TNC7"/>
<feature type="compositionally biased region" description="Low complexity" evidence="1">
    <location>
        <begin position="190"/>
        <end position="204"/>
    </location>
</feature>
<sequence>MIGLAMTTDEQVLSDCLIVAGKYRIDEWNICESTLEYVLTDPEYALQQIAEIIRDVQFAKLLSGHPDVVVPIMMPHLHGENDAEHLADTLRKLPNGSEICEQLCRSMLKSSRDIKSGQRCRMICRLLNDDIDGVIDMLGTLPLSDEEKYLDEVLSGWNADSKWNGLKSALASRLEVIKCDRSSRETTPMSSSFDLQSSGSGSFSTIVHRRTTKR</sequence>